<feature type="non-terminal residue" evidence="2">
    <location>
        <position position="1"/>
    </location>
</feature>
<dbReference type="InterPro" id="IPR006580">
    <property type="entry name" value="Znf_TTF"/>
</dbReference>
<dbReference type="EMBL" id="VUJU01010707">
    <property type="protein sequence ID" value="KAF0713339.1"/>
    <property type="molecule type" value="Genomic_DNA"/>
</dbReference>
<dbReference type="InterPro" id="IPR012337">
    <property type="entry name" value="RNaseH-like_sf"/>
</dbReference>
<comment type="caution">
    <text evidence="2">The sequence shown here is derived from an EMBL/GenBank/DDBJ whole genome shotgun (WGS) entry which is preliminary data.</text>
</comment>
<dbReference type="SMART" id="SM00597">
    <property type="entry name" value="ZnF_TTF"/>
    <property type="match status" value="1"/>
</dbReference>
<evidence type="ECO:0000313" key="3">
    <source>
        <dbReference type="Proteomes" id="UP000478052"/>
    </source>
</evidence>
<keyword evidence="3" id="KW-1185">Reference proteome</keyword>
<accession>A0A6G0VXL2</accession>
<feature type="non-terminal residue" evidence="2">
    <location>
        <position position="602"/>
    </location>
</feature>
<reference evidence="2 3" key="1">
    <citation type="submission" date="2019-08" db="EMBL/GenBank/DDBJ databases">
        <title>Whole genome of Aphis craccivora.</title>
        <authorList>
            <person name="Voronova N.V."/>
            <person name="Shulinski R.S."/>
            <person name="Bandarenka Y.V."/>
            <person name="Zhorov D.G."/>
            <person name="Warner D."/>
        </authorList>
    </citation>
    <scope>NUCLEOTIDE SEQUENCE [LARGE SCALE GENOMIC DNA]</scope>
    <source>
        <strain evidence="2">180601</strain>
        <tissue evidence="2">Whole Body</tissue>
    </source>
</reference>
<dbReference type="PANTHER" id="PTHR45749:SF37">
    <property type="entry name" value="OS05G0311600 PROTEIN"/>
    <property type="match status" value="1"/>
</dbReference>
<dbReference type="Proteomes" id="UP000478052">
    <property type="component" value="Unassembled WGS sequence"/>
</dbReference>
<dbReference type="SUPFAM" id="SSF53098">
    <property type="entry name" value="Ribonuclease H-like"/>
    <property type="match status" value="1"/>
</dbReference>
<name>A0A6G0VXL2_APHCR</name>
<dbReference type="AlphaFoldDB" id="A0A6G0VXL2"/>
<evidence type="ECO:0000313" key="2">
    <source>
        <dbReference type="EMBL" id="KAF0713339.1"/>
    </source>
</evidence>
<sequence length="602" mass="69221">KDKKNNDEYVVPILKDTSVVENVPTTKEPEEPVLIQKDQLNSPNDLGDIHTGPYRPILQVYPKTKQGTQNRSFKASWYDHFPWLEYSIESNAIYCYVCRIFGNGNSEDTFVKIGFNNWKKLSGSKGKGSKSKLQLHGSSNYHLVCLAKWSAFKQTKKSCSVHTSLETANREQISINREYLKILIDIVLYLSKQGLAFRGHDEKELATNQVFERFFGFINVSENQNPQSLTSAIVCFLKKNNLHNVPIIPQSYDGASVMSGVHGGIQKKNSRKEAKSLFNTLEAVYVHFAMPTTNYKFIEIKKKLKIKNKSITRIGDTRWSCRYHNCKIVMENYPALIEVLTEEIEDNNDRDVAQAKGILSLLQEPGFVVHLFILYEVLLVVNILSNRLQEKTATLGQAAQIIHSVINSLKDYRNDVKFLIIWNQINEFAKKHQVSIDKPIIGLGSKRKRVESTRLSNFYVTSSTSAEQENSQETNEAFWRIKYFAVLDSVIENLVRRFSKQSLELAHSVDNFFLLDFKESKLFINHYKDLFQIDTETLMAEITVAKNAFQTTYQNQLLGVAYTLPIRSATCERSFSAMRRIKTWLRSTMIQERFTNLSIIHI</sequence>
<gene>
    <name evidence="2" type="ORF">FWK35_00029671</name>
</gene>
<evidence type="ECO:0000259" key="1">
    <source>
        <dbReference type="SMART" id="SM00597"/>
    </source>
</evidence>
<proteinExistence type="predicted"/>
<dbReference type="OrthoDB" id="6606496at2759"/>
<dbReference type="PANTHER" id="PTHR45749">
    <property type="match status" value="1"/>
</dbReference>
<feature type="domain" description="TTF-type" evidence="1">
    <location>
        <begin position="69"/>
        <end position="161"/>
    </location>
</feature>
<organism evidence="2 3">
    <name type="scientific">Aphis craccivora</name>
    <name type="common">Cowpea aphid</name>
    <dbReference type="NCBI Taxonomy" id="307492"/>
    <lineage>
        <taxon>Eukaryota</taxon>
        <taxon>Metazoa</taxon>
        <taxon>Ecdysozoa</taxon>
        <taxon>Arthropoda</taxon>
        <taxon>Hexapoda</taxon>
        <taxon>Insecta</taxon>
        <taxon>Pterygota</taxon>
        <taxon>Neoptera</taxon>
        <taxon>Paraneoptera</taxon>
        <taxon>Hemiptera</taxon>
        <taxon>Sternorrhyncha</taxon>
        <taxon>Aphidomorpha</taxon>
        <taxon>Aphidoidea</taxon>
        <taxon>Aphididae</taxon>
        <taxon>Aphidini</taxon>
        <taxon>Aphis</taxon>
        <taxon>Aphis</taxon>
    </lineage>
</organism>
<protein>
    <submittedName>
        <fullName evidence="2">Zinc finger MYM-type protein 1-like</fullName>
    </submittedName>
</protein>